<organism evidence="1 2">
    <name type="scientific">Eumeta variegata</name>
    <name type="common">Bagworm moth</name>
    <name type="synonym">Eumeta japonica</name>
    <dbReference type="NCBI Taxonomy" id="151549"/>
    <lineage>
        <taxon>Eukaryota</taxon>
        <taxon>Metazoa</taxon>
        <taxon>Ecdysozoa</taxon>
        <taxon>Arthropoda</taxon>
        <taxon>Hexapoda</taxon>
        <taxon>Insecta</taxon>
        <taxon>Pterygota</taxon>
        <taxon>Neoptera</taxon>
        <taxon>Endopterygota</taxon>
        <taxon>Lepidoptera</taxon>
        <taxon>Glossata</taxon>
        <taxon>Ditrysia</taxon>
        <taxon>Tineoidea</taxon>
        <taxon>Psychidae</taxon>
        <taxon>Oiketicinae</taxon>
        <taxon>Eumeta</taxon>
    </lineage>
</organism>
<accession>A0A4C1X2D8</accession>
<reference evidence="1 2" key="1">
    <citation type="journal article" date="2019" name="Commun. Biol.">
        <title>The bagworm genome reveals a unique fibroin gene that provides high tensile strength.</title>
        <authorList>
            <person name="Kono N."/>
            <person name="Nakamura H."/>
            <person name="Ohtoshi R."/>
            <person name="Tomita M."/>
            <person name="Numata K."/>
            <person name="Arakawa K."/>
        </authorList>
    </citation>
    <scope>NUCLEOTIDE SEQUENCE [LARGE SCALE GENOMIC DNA]</scope>
</reference>
<sequence>MCFATKKKRWAIARTAKKGAVRRMQQAKKYKPFMNAFRLSPPVWARAPLFARKHFEVGMTRTRGLEPRWNEIVTEKDTGNENLSEARIKSEEIDNKTDIAVNSGIDSVMDSRALNDNL</sequence>
<keyword evidence="2" id="KW-1185">Reference proteome</keyword>
<evidence type="ECO:0000313" key="2">
    <source>
        <dbReference type="Proteomes" id="UP000299102"/>
    </source>
</evidence>
<protein>
    <submittedName>
        <fullName evidence="1">Uncharacterized protein</fullName>
    </submittedName>
</protein>
<gene>
    <name evidence="1" type="ORF">EVAR_33375_1</name>
</gene>
<name>A0A4C1X2D8_EUMVA</name>
<dbReference type="Proteomes" id="UP000299102">
    <property type="component" value="Unassembled WGS sequence"/>
</dbReference>
<comment type="caution">
    <text evidence="1">The sequence shown here is derived from an EMBL/GenBank/DDBJ whole genome shotgun (WGS) entry which is preliminary data.</text>
</comment>
<dbReference type="AlphaFoldDB" id="A0A4C1X2D8"/>
<proteinExistence type="predicted"/>
<dbReference type="EMBL" id="BGZK01000709">
    <property type="protein sequence ID" value="GBP57132.1"/>
    <property type="molecule type" value="Genomic_DNA"/>
</dbReference>
<evidence type="ECO:0000313" key="1">
    <source>
        <dbReference type="EMBL" id="GBP57132.1"/>
    </source>
</evidence>